<protein>
    <submittedName>
        <fullName evidence="2">Uncharacterized protein</fullName>
    </submittedName>
</protein>
<evidence type="ECO:0000256" key="1">
    <source>
        <dbReference type="SAM" id="MobiDB-lite"/>
    </source>
</evidence>
<feature type="region of interest" description="Disordered" evidence="1">
    <location>
        <begin position="1"/>
        <end position="27"/>
    </location>
</feature>
<accession>A0A6G1JQ52</accession>
<sequence length="166" mass="18054">MTSLARLLSPSPPPLKKLKSNPFMPHMHPGQNHAPIFAAISVHKKDMGVTHYEIPQPHESLAYSSPSFTDSETEADTDTEASDGENKLSGRMFVLVRNPCTASCCVSPVKGSPFPDGGTSLRDLNLGEPPRSIGWKDVKSAPDACPLCRKVLFKKAGPKRKQRFGD</sequence>
<dbReference type="EMBL" id="MU005793">
    <property type="protein sequence ID" value="KAF2702749.1"/>
    <property type="molecule type" value="Genomic_DNA"/>
</dbReference>
<gene>
    <name evidence="2" type="ORF">K504DRAFT_212927</name>
</gene>
<reference evidence="2" key="1">
    <citation type="journal article" date="2020" name="Stud. Mycol.">
        <title>101 Dothideomycetes genomes: a test case for predicting lifestyles and emergence of pathogens.</title>
        <authorList>
            <person name="Haridas S."/>
            <person name="Albert R."/>
            <person name="Binder M."/>
            <person name="Bloem J."/>
            <person name="Labutti K."/>
            <person name="Salamov A."/>
            <person name="Andreopoulos B."/>
            <person name="Baker S."/>
            <person name="Barry K."/>
            <person name="Bills G."/>
            <person name="Bluhm B."/>
            <person name="Cannon C."/>
            <person name="Castanera R."/>
            <person name="Culley D."/>
            <person name="Daum C."/>
            <person name="Ezra D."/>
            <person name="Gonzalez J."/>
            <person name="Henrissat B."/>
            <person name="Kuo A."/>
            <person name="Liang C."/>
            <person name="Lipzen A."/>
            <person name="Lutzoni F."/>
            <person name="Magnuson J."/>
            <person name="Mondo S."/>
            <person name="Nolan M."/>
            <person name="Ohm R."/>
            <person name="Pangilinan J."/>
            <person name="Park H.-J."/>
            <person name="Ramirez L."/>
            <person name="Alfaro M."/>
            <person name="Sun H."/>
            <person name="Tritt A."/>
            <person name="Yoshinaga Y."/>
            <person name="Zwiers L.-H."/>
            <person name="Turgeon B."/>
            <person name="Goodwin S."/>
            <person name="Spatafora J."/>
            <person name="Crous P."/>
            <person name="Grigoriev I."/>
        </authorList>
    </citation>
    <scope>NUCLEOTIDE SEQUENCE</scope>
    <source>
        <strain evidence="2">CBS 279.74</strain>
    </source>
</reference>
<proteinExistence type="predicted"/>
<feature type="compositionally biased region" description="Acidic residues" evidence="1">
    <location>
        <begin position="71"/>
        <end position="83"/>
    </location>
</feature>
<name>A0A6G1JQ52_9PLEO</name>
<evidence type="ECO:0000313" key="3">
    <source>
        <dbReference type="Proteomes" id="UP000799428"/>
    </source>
</evidence>
<organism evidence="2 3">
    <name type="scientific">Pleomassaria siparia CBS 279.74</name>
    <dbReference type="NCBI Taxonomy" id="1314801"/>
    <lineage>
        <taxon>Eukaryota</taxon>
        <taxon>Fungi</taxon>
        <taxon>Dikarya</taxon>
        <taxon>Ascomycota</taxon>
        <taxon>Pezizomycotina</taxon>
        <taxon>Dothideomycetes</taxon>
        <taxon>Pleosporomycetidae</taxon>
        <taxon>Pleosporales</taxon>
        <taxon>Pleomassariaceae</taxon>
        <taxon>Pleomassaria</taxon>
    </lineage>
</organism>
<feature type="region of interest" description="Disordered" evidence="1">
    <location>
        <begin position="59"/>
        <end position="88"/>
    </location>
</feature>
<keyword evidence="3" id="KW-1185">Reference proteome</keyword>
<dbReference type="AlphaFoldDB" id="A0A6G1JQ52"/>
<evidence type="ECO:0000313" key="2">
    <source>
        <dbReference type="EMBL" id="KAF2702749.1"/>
    </source>
</evidence>
<dbReference type="Proteomes" id="UP000799428">
    <property type="component" value="Unassembled WGS sequence"/>
</dbReference>